<accession>A0A9P0JUJ7</accession>
<protein>
    <submittedName>
        <fullName evidence="2">Uncharacterized protein</fullName>
    </submittedName>
</protein>
<comment type="caution">
    <text evidence="2">The sequence shown here is derived from an EMBL/GenBank/DDBJ whole genome shotgun (WGS) entry which is preliminary data.</text>
</comment>
<evidence type="ECO:0000256" key="1">
    <source>
        <dbReference type="SAM" id="MobiDB-lite"/>
    </source>
</evidence>
<proteinExistence type="predicted"/>
<evidence type="ECO:0000313" key="3">
    <source>
        <dbReference type="Proteomes" id="UP001152888"/>
    </source>
</evidence>
<dbReference type="EMBL" id="CAKOFQ010006691">
    <property type="protein sequence ID" value="CAH1960942.1"/>
    <property type="molecule type" value="Genomic_DNA"/>
</dbReference>
<feature type="region of interest" description="Disordered" evidence="1">
    <location>
        <begin position="216"/>
        <end position="270"/>
    </location>
</feature>
<feature type="compositionally biased region" description="Polar residues" evidence="1">
    <location>
        <begin position="216"/>
        <end position="226"/>
    </location>
</feature>
<keyword evidence="3" id="KW-1185">Reference proteome</keyword>
<dbReference type="OrthoDB" id="10051975at2759"/>
<sequence length="277" mass="30656">MSWDNDSVIQLIEAYNVQSTWFALPHLEFLLDRNKPRAVRLNTENEAGKNTEGNDTVDKEHFEDSAECESHESESLASGSQKPGAQASGGQESTTQPPGSQESATQASGVQTPRTRPNSTFKSPASKKQNKRPPPNDPIMHESLKLMRASSQAATSAASAVSTHSADRYQIYANYLASKFRTYLQTTFLTVEHRINQILYCADSGQYECVSGYGGYQSTPNNNHTPMQPPTNRKWEGEHGGYQSSNSDTPIPPNQVETNESDSRDTDDFSDLIRFNL</sequence>
<dbReference type="Proteomes" id="UP001152888">
    <property type="component" value="Unassembled WGS sequence"/>
</dbReference>
<evidence type="ECO:0000313" key="2">
    <source>
        <dbReference type="EMBL" id="CAH1960942.1"/>
    </source>
</evidence>
<feature type="region of interest" description="Disordered" evidence="1">
    <location>
        <begin position="41"/>
        <end position="140"/>
    </location>
</feature>
<dbReference type="AlphaFoldDB" id="A0A9P0JUJ7"/>
<name>A0A9P0JUJ7_ACAOB</name>
<gene>
    <name evidence="2" type="ORF">ACAOBT_LOCUS3893</name>
</gene>
<feature type="compositionally biased region" description="Basic and acidic residues" evidence="1">
    <location>
        <begin position="56"/>
        <end position="74"/>
    </location>
</feature>
<feature type="compositionally biased region" description="Polar residues" evidence="1">
    <location>
        <begin position="75"/>
        <end position="127"/>
    </location>
</feature>
<organism evidence="2 3">
    <name type="scientific">Acanthoscelides obtectus</name>
    <name type="common">Bean weevil</name>
    <name type="synonym">Bruchus obtectus</name>
    <dbReference type="NCBI Taxonomy" id="200917"/>
    <lineage>
        <taxon>Eukaryota</taxon>
        <taxon>Metazoa</taxon>
        <taxon>Ecdysozoa</taxon>
        <taxon>Arthropoda</taxon>
        <taxon>Hexapoda</taxon>
        <taxon>Insecta</taxon>
        <taxon>Pterygota</taxon>
        <taxon>Neoptera</taxon>
        <taxon>Endopterygota</taxon>
        <taxon>Coleoptera</taxon>
        <taxon>Polyphaga</taxon>
        <taxon>Cucujiformia</taxon>
        <taxon>Chrysomeloidea</taxon>
        <taxon>Chrysomelidae</taxon>
        <taxon>Bruchinae</taxon>
        <taxon>Bruchini</taxon>
        <taxon>Acanthoscelides</taxon>
    </lineage>
</organism>
<reference evidence="2" key="1">
    <citation type="submission" date="2022-03" db="EMBL/GenBank/DDBJ databases">
        <authorList>
            <person name="Sayadi A."/>
        </authorList>
    </citation>
    <scope>NUCLEOTIDE SEQUENCE</scope>
</reference>